<accession>A0A2W2AS15</accession>
<dbReference type="EMBL" id="QKVK01000002">
    <property type="protein sequence ID" value="PZF78125.1"/>
    <property type="molecule type" value="Genomic_DNA"/>
</dbReference>
<feature type="transmembrane region" description="Helical" evidence="1">
    <location>
        <begin position="206"/>
        <end position="224"/>
    </location>
</feature>
<evidence type="ECO:0000256" key="2">
    <source>
        <dbReference type="SAM" id="SignalP"/>
    </source>
</evidence>
<feature type="signal peptide" evidence="2">
    <location>
        <begin position="1"/>
        <end position="23"/>
    </location>
</feature>
<sequence>MLAPALLDKIAAALGVSSGTAKAALAAAVPAVLGALGSKASTEVGARSLFDAVTKTNTGPMGDLASTLTGAAGANFVQGGLGSLGSLLGENAVQSLSGVIGKQAGIGADASSSIIGLASQLAMGQLAKSVTGGGLNASSLSGLLSAQQGNIASALPAGLGSMLSTAGVLGGNFAGNATRAVNDAARSASAATAQAANAAKKTGTNWLAWIIPLAIIAAAAWYFLGQGTQAVKDAAQQAAGSATALVVDGVDLNAQLTSSMDGLKSALGGITDVASAQAALPKLEDAVKSVDGLAAILAKLSPEQRTAVAGMVNTFLPTLKELIAKVMAIPGVGDVVKPTVDALLTKVEALAKSA</sequence>
<keyword evidence="1" id="KW-0812">Transmembrane</keyword>
<comment type="caution">
    <text evidence="3">The sequence shown here is derived from an EMBL/GenBank/DDBJ whole genome shotgun (WGS) entry which is preliminary data.</text>
</comment>
<organism evidence="3 4">
    <name type="scientific">Aestuariivirga litoralis</name>
    <dbReference type="NCBI Taxonomy" id="2650924"/>
    <lineage>
        <taxon>Bacteria</taxon>
        <taxon>Pseudomonadati</taxon>
        <taxon>Pseudomonadota</taxon>
        <taxon>Alphaproteobacteria</taxon>
        <taxon>Hyphomicrobiales</taxon>
        <taxon>Aestuariivirgaceae</taxon>
        <taxon>Aestuariivirga</taxon>
    </lineage>
</organism>
<name>A0A2W2AS15_9HYPH</name>
<evidence type="ECO:0008006" key="5">
    <source>
        <dbReference type="Google" id="ProtNLM"/>
    </source>
</evidence>
<evidence type="ECO:0000313" key="4">
    <source>
        <dbReference type="Proteomes" id="UP000248795"/>
    </source>
</evidence>
<dbReference type="Pfam" id="PF06078">
    <property type="entry name" value="DUF937"/>
    <property type="match status" value="1"/>
</dbReference>
<dbReference type="AlphaFoldDB" id="A0A2W2AS15"/>
<keyword evidence="4" id="KW-1185">Reference proteome</keyword>
<evidence type="ECO:0000313" key="3">
    <source>
        <dbReference type="EMBL" id="PZF78125.1"/>
    </source>
</evidence>
<protein>
    <recommendedName>
        <fullName evidence="5">DUF937 domain-containing protein</fullName>
    </recommendedName>
</protein>
<gene>
    <name evidence="3" type="ORF">DK847_06825</name>
</gene>
<keyword evidence="2" id="KW-0732">Signal</keyword>
<dbReference type="InterPro" id="IPR009282">
    <property type="entry name" value="DUF937"/>
</dbReference>
<keyword evidence="1" id="KW-1133">Transmembrane helix</keyword>
<reference evidence="4" key="1">
    <citation type="submission" date="2018-06" db="EMBL/GenBank/DDBJ databases">
        <title>Aestuariibacter litoralis strain KCTC 52945T.</title>
        <authorList>
            <person name="Li X."/>
            <person name="Salam N."/>
            <person name="Li J.-L."/>
            <person name="Chen Y.-M."/>
            <person name="Yang Z.-W."/>
            <person name="Zhang L.-Y."/>
            <person name="Han M.-X."/>
            <person name="Xiao M."/>
            <person name="Li W.-J."/>
        </authorList>
    </citation>
    <scope>NUCLEOTIDE SEQUENCE [LARGE SCALE GENOMIC DNA]</scope>
    <source>
        <strain evidence="4">KCTC 52945</strain>
    </source>
</reference>
<feature type="chain" id="PRO_5015964824" description="DUF937 domain-containing protein" evidence="2">
    <location>
        <begin position="24"/>
        <end position="354"/>
    </location>
</feature>
<evidence type="ECO:0000256" key="1">
    <source>
        <dbReference type="SAM" id="Phobius"/>
    </source>
</evidence>
<proteinExistence type="predicted"/>
<dbReference type="Proteomes" id="UP000248795">
    <property type="component" value="Unassembled WGS sequence"/>
</dbReference>
<keyword evidence="1" id="KW-0472">Membrane</keyword>